<keyword evidence="9" id="KW-1185">Reference proteome</keyword>
<evidence type="ECO:0000256" key="5">
    <source>
        <dbReference type="ARBA" id="ARBA00022932"/>
    </source>
</evidence>
<evidence type="ECO:0000313" key="8">
    <source>
        <dbReference type="EMBL" id="MEA0971424.1"/>
    </source>
</evidence>
<organism evidence="8 9">
    <name type="scientific">Candidatus Megaera venefica</name>
    <dbReference type="NCBI Taxonomy" id="2055910"/>
    <lineage>
        <taxon>Bacteria</taxon>
        <taxon>Pseudomonadati</taxon>
        <taxon>Pseudomonadota</taxon>
        <taxon>Alphaproteobacteria</taxon>
        <taxon>Rickettsiales</taxon>
        <taxon>Rickettsiaceae</taxon>
        <taxon>Candidatus Megaera</taxon>
    </lineage>
</organism>
<dbReference type="Gene3D" id="1.20.272.10">
    <property type="match status" value="1"/>
</dbReference>
<dbReference type="InterPro" id="IPR008921">
    <property type="entry name" value="DNA_pol3_clamp-load_cplx_C"/>
</dbReference>
<keyword evidence="3" id="KW-0548">Nucleotidyltransferase</keyword>
<keyword evidence="5" id="KW-0239">DNA-directed DNA polymerase</keyword>
<keyword evidence="4" id="KW-0235">DNA replication</keyword>
<evidence type="ECO:0000256" key="4">
    <source>
        <dbReference type="ARBA" id="ARBA00022705"/>
    </source>
</evidence>
<name>A0ABU5NE37_9RICK</name>
<accession>A0ABU5NE37</accession>
<evidence type="ECO:0000256" key="2">
    <source>
        <dbReference type="ARBA" id="ARBA00022679"/>
    </source>
</evidence>
<dbReference type="Proteomes" id="UP001291687">
    <property type="component" value="Unassembled WGS sequence"/>
</dbReference>
<dbReference type="EC" id="2.7.7.7" evidence="1"/>
<evidence type="ECO:0000256" key="3">
    <source>
        <dbReference type="ARBA" id="ARBA00022695"/>
    </source>
</evidence>
<gene>
    <name evidence="8" type="ORF">Megvenef_01402</name>
</gene>
<comment type="caution">
    <text evidence="8">The sequence shown here is derived from an EMBL/GenBank/DDBJ whole genome shotgun (WGS) entry which is preliminary data.</text>
</comment>
<keyword evidence="2" id="KW-0808">Transferase</keyword>
<evidence type="ECO:0000256" key="1">
    <source>
        <dbReference type="ARBA" id="ARBA00012417"/>
    </source>
</evidence>
<dbReference type="SUPFAM" id="SSF48019">
    <property type="entry name" value="post-AAA+ oligomerization domain-like"/>
    <property type="match status" value="1"/>
</dbReference>
<reference evidence="8 9" key="1">
    <citation type="submission" date="2023-03" db="EMBL/GenBank/DDBJ databases">
        <title>Host association and intracellularity evolved multiple times independently in the Rickettsiales.</title>
        <authorList>
            <person name="Castelli M."/>
            <person name="Nardi T."/>
            <person name="Gammuto L."/>
            <person name="Bellinzona G."/>
            <person name="Sabaneyeva E."/>
            <person name="Potekhin A."/>
            <person name="Serra V."/>
            <person name="Petroni G."/>
            <person name="Sassera D."/>
        </authorList>
    </citation>
    <scope>NUCLEOTIDE SEQUENCE [LARGE SCALE GENOMIC DNA]</scope>
    <source>
        <strain evidence="8 9">Sr 2-6</strain>
    </source>
</reference>
<comment type="catalytic activity">
    <reaction evidence="7">
        <text>DNA(n) + a 2'-deoxyribonucleoside 5'-triphosphate = DNA(n+1) + diphosphate</text>
        <dbReference type="Rhea" id="RHEA:22508"/>
        <dbReference type="Rhea" id="RHEA-COMP:17339"/>
        <dbReference type="Rhea" id="RHEA-COMP:17340"/>
        <dbReference type="ChEBI" id="CHEBI:33019"/>
        <dbReference type="ChEBI" id="CHEBI:61560"/>
        <dbReference type="ChEBI" id="CHEBI:173112"/>
        <dbReference type="EC" id="2.7.7.7"/>
    </reaction>
</comment>
<evidence type="ECO:0000313" key="9">
    <source>
        <dbReference type="Proteomes" id="UP001291687"/>
    </source>
</evidence>
<dbReference type="NCBIfam" id="TIGR01128">
    <property type="entry name" value="holA"/>
    <property type="match status" value="1"/>
</dbReference>
<dbReference type="PANTHER" id="PTHR34388:SF1">
    <property type="entry name" value="DNA POLYMERASE III SUBUNIT DELTA"/>
    <property type="match status" value="1"/>
</dbReference>
<dbReference type="EMBL" id="JARJFB010000133">
    <property type="protein sequence ID" value="MEA0971424.1"/>
    <property type="molecule type" value="Genomic_DNA"/>
</dbReference>
<comment type="similarity">
    <text evidence="6">Belongs to the DNA polymerase HolA subunit family.</text>
</comment>
<dbReference type="RefSeq" id="WP_322777326.1">
    <property type="nucleotide sequence ID" value="NZ_JARJFB010000133.1"/>
</dbReference>
<sequence length="330" mass="38271">MKFFTNGLGQLIHKIESEEIKALVIYGPNQGFISSSLSLIEKKLSLNSSNYCAKDLTADRLSMIANSRNFFAKREIIKITDISNTITKEMKDFLSKSDFYHFVCFIAQDSLPANGIRKFFEEQQHLAILACYFDNEQTISKIILEQCRNRHKQIDEEALFYLKSHLKGDHQIIKSELEKLFYYTHDKTTITKGDILLSLSQDLVASGDDMCIYFSKKEPLKLLKEIEKLKQQSINEVLMIRALLRYFYNVYSVASRVEDGETIDKAIKSLSPPIFFKYIDYFKQIVRIYSSADALKYIDVLQKAEVSYKQNPSCFDLFSIYTKLQEDSIL</sequence>
<dbReference type="PANTHER" id="PTHR34388">
    <property type="entry name" value="DNA POLYMERASE III SUBUNIT DELTA"/>
    <property type="match status" value="1"/>
</dbReference>
<dbReference type="InterPro" id="IPR005790">
    <property type="entry name" value="DNA_polIII_delta"/>
</dbReference>
<protein>
    <recommendedName>
        <fullName evidence="1">DNA-directed DNA polymerase</fullName>
        <ecNumber evidence="1">2.7.7.7</ecNumber>
    </recommendedName>
</protein>
<evidence type="ECO:0000256" key="6">
    <source>
        <dbReference type="ARBA" id="ARBA00034754"/>
    </source>
</evidence>
<evidence type="ECO:0000256" key="7">
    <source>
        <dbReference type="ARBA" id="ARBA00049244"/>
    </source>
</evidence>
<proteinExistence type="inferred from homology"/>
<dbReference type="InterPro" id="IPR027417">
    <property type="entry name" value="P-loop_NTPase"/>
</dbReference>
<dbReference type="SUPFAM" id="SSF52540">
    <property type="entry name" value="P-loop containing nucleoside triphosphate hydrolases"/>
    <property type="match status" value="1"/>
</dbReference>
<dbReference type="Gene3D" id="1.10.8.60">
    <property type="match status" value="1"/>
</dbReference>